<organism evidence="2 3">
    <name type="scientific">Lentzea kristufekii</name>
    <dbReference type="NCBI Taxonomy" id="3095430"/>
    <lineage>
        <taxon>Bacteria</taxon>
        <taxon>Bacillati</taxon>
        <taxon>Actinomycetota</taxon>
        <taxon>Actinomycetes</taxon>
        <taxon>Pseudonocardiales</taxon>
        <taxon>Pseudonocardiaceae</taxon>
        <taxon>Lentzea</taxon>
    </lineage>
</organism>
<reference evidence="2 3" key="2">
    <citation type="submission" date="2023-11" db="EMBL/GenBank/DDBJ databases">
        <authorList>
            <person name="Lara A.C."/>
            <person name="Chronakova A."/>
        </authorList>
    </citation>
    <scope>NUCLEOTIDE SEQUENCE [LARGE SCALE GENOMIC DNA]</scope>
    <source>
        <strain evidence="2 3">BCCO 10_0798</strain>
    </source>
</reference>
<gene>
    <name evidence="2" type="ORF">SK571_23120</name>
</gene>
<dbReference type="RefSeq" id="WP_319986170.1">
    <property type="nucleotide sequence ID" value="NZ_JAXAVV010000011.1"/>
</dbReference>
<evidence type="ECO:0000256" key="1">
    <source>
        <dbReference type="SAM" id="Phobius"/>
    </source>
</evidence>
<sequence length="171" mass="18080">MRNEVGVDLFGRPVHVVEPAPRLEDGRPPRGLTAQGWVRTTGWLQIGDRPVSSAYVAAAVGFLWAPIVAVTLMAEFPVAAGVLVIATPALSGVAWWFFTTCVKPASSARNIGQKHASDLLSGDVVRLCGSIGPVGRVTAVVHDDVVIVDFHGGGRQSWAPSRVVHVAELLS</sequence>
<evidence type="ECO:0000313" key="3">
    <source>
        <dbReference type="Proteomes" id="UP001271792"/>
    </source>
</evidence>
<dbReference type="EMBL" id="JAXAVV010000011">
    <property type="protein sequence ID" value="MDX8052288.1"/>
    <property type="molecule type" value="Genomic_DNA"/>
</dbReference>
<accession>A0ABU4TW37</accession>
<keyword evidence="3" id="KW-1185">Reference proteome</keyword>
<reference evidence="2 3" key="1">
    <citation type="submission" date="2023-11" db="EMBL/GenBank/DDBJ databases">
        <title>Lentzea sokolovensis, sp. nov., Lentzea kristufkii, sp. nov., and Lentzea miocenensis, sp. nov., rare actinobacteria from Sokolov Coal Basin, Miocene lacustrine sediment, Czech Republic.</title>
        <authorList>
            <person name="Lara A."/>
            <person name="Kotroba L."/>
            <person name="Nouioui I."/>
            <person name="Neumann-Schaal M."/>
            <person name="Mast Y."/>
            <person name="Chronakova A."/>
        </authorList>
    </citation>
    <scope>NUCLEOTIDE SEQUENCE [LARGE SCALE GENOMIC DNA]</scope>
    <source>
        <strain evidence="2 3">BCCO 10_0798</strain>
    </source>
</reference>
<evidence type="ECO:0000313" key="2">
    <source>
        <dbReference type="EMBL" id="MDX8052288.1"/>
    </source>
</evidence>
<keyword evidence="1" id="KW-0812">Transmembrane</keyword>
<keyword evidence="1" id="KW-0472">Membrane</keyword>
<keyword evidence="1" id="KW-1133">Transmembrane helix</keyword>
<dbReference type="Proteomes" id="UP001271792">
    <property type="component" value="Unassembled WGS sequence"/>
</dbReference>
<name>A0ABU4TW37_9PSEU</name>
<comment type="caution">
    <text evidence="2">The sequence shown here is derived from an EMBL/GenBank/DDBJ whole genome shotgun (WGS) entry which is preliminary data.</text>
</comment>
<protein>
    <submittedName>
        <fullName evidence="2">Uncharacterized protein</fullName>
    </submittedName>
</protein>
<feature type="transmembrane region" description="Helical" evidence="1">
    <location>
        <begin position="78"/>
        <end position="98"/>
    </location>
</feature>
<feature type="transmembrane region" description="Helical" evidence="1">
    <location>
        <begin position="54"/>
        <end position="72"/>
    </location>
</feature>
<proteinExistence type="predicted"/>